<protein>
    <recommendedName>
        <fullName evidence="2">Histone RNA hairpin-binding protein RNA-binding domain-containing protein</fullName>
    </recommendedName>
</protein>
<keyword evidence="4" id="KW-1185">Reference proteome</keyword>
<dbReference type="Pfam" id="PF15247">
    <property type="entry name" value="SLBP_RNA_bind"/>
    <property type="match status" value="1"/>
</dbReference>
<feature type="compositionally biased region" description="Polar residues" evidence="1">
    <location>
        <begin position="1"/>
        <end position="12"/>
    </location>
</feature>
<feature type="compositionally biased region" description="Basic and acidic residues" evidence="1">
    <location>
        <begin position="109"/>
        <end position="130"/>
    </location>
</feature>
<reference evidence="3" key="1">
    <citation type="submission" date="2023-08" db="EMBL/GenBank/DDBJ databases">
        <authorList>
            <person name="Chen Y."/>
            <person name="Shah S."/>
            <person name="Dougan E. K."/>
            <person name="Thang M."/>
            <person name="Chan C."/>
        </authorList>
    </citation>
    <scope>NUCLEOTIDE SEQUENCE</scope>
</reference>
<dbReference type="Gene3D" id="1.10.8.1120">
    <property type="entry name" value="Histone RNA hairpin-binding protein RNA-binding domain"/>
    <property type="match status" value="1"/>
</dbReference>
<evidence type="ECO:0000259" key="2">
    <source>
        <dbReference type="Pfam" id="PF15247"/>
    </source>
</evidence>
<feature type="domain" description="Histone RNA hairpin-binding protein RNA-binding" evidence="2">
    <location>
        <begin position="183"/>
        <end position="247"/>
    </location>
</feature>
<dbReference type="InterPro" id="IPR038294">
    <property type="entry name" value="SLBP_RNA_bind_sf"/>
</dbReference>
<evidence type="ECO:0000313" key="4">
    <source>
        <dbReference type="Proteomes" id="UP001178507"/>
    </source>
</evidence>
<organism evidence="3 4">
    <name type="scientific">Effrenium voratum</name>
    <dbReference type="NCBI Taxonomy" id="2562239"/>
    <lineage>
        <taxon>Eukaryota</taxon>
        <taxon>Sar</taxon>
        <taxon>Alveolata</taxon>
        <taxon>Dinophyceae</taxon>
        <taxon>Suessiales</taxon>
        <taxon>Symbiodiniaceae</taxon>
        <taxon>Effrenium</taxon>
    </lineage>
</organism>
<feature type="region of interest" description="Disordered" evidence="1">
    <location>
        <begin position="93"/>
        <end position="156"/>
    </location>
</feature>
<dbReference type="InterPro" id="IPR029344">
    <property type="entry name" value="SLBP_RNA_bind"/>
</dbReference>
<accession>A0AA36I4L8</accession>
<evidence type="ECO:0000313" key="3">
    <source>
        <dbReference type="EMBL" id="CAJ1379594.1"/>
    </source>
</evidence>
<proteinExistence type="predicted"/>
<sequence>MVAASRPNNITSLRPRWADVEDNSEEEPEALLCALDDASYRDDPLATLEDSKSGLNATLAKSRVGPQDFSFMLSGKNEDRRWMPNVSAAEFIPCMPPPVRPAHRTRPRRTPEKENQAPRQDISPRKETGCGRKRRPQIQMQAISKKSSKGDLGAFPRGRLPGPCSETGSSVQSEATEATEQEWEHRLEMRAKAVALSKETAEYQRCEELRNSGKDGAPVTPNYTDRSISKRQWKFQLQQWRLEVQKYVETHAEVTR</sequence>
<feature type="region of interest" description="Disordered" evidence="1">
    <location>
        <begin position="1"/>
        <end position="26"/>
    </location>
</feature>
<name>A0AA36I4L8_9DINO</name>
<dbReference type="GO" id="GO:0003723">
    <property type="term" value="F:RNA binding"/>
    <property type="evidence" value="ECO:0007669"/>
    <property type="project" value="InterPro"/>
</dbReference>
<comment type="caution">
    <text evidence="3">The sequence shown here is derived from an EMBL/GenBank/DDBJ whole genome shotgun (WGS) entry which is preliminary data.</text>
</comment>
<dbReference type="AlphaFoldDB" id="A0AA36I4L8"/>
<dbReference type="Proteomes" id="UP001178507">
    <property type="component" value="Unassembled WGS sequence"/>
</dbReference>
<gene>
    <name evidence="3" type="ORF">EVOR1521_LOCUS7786</name>
</gene>
<evidence type="ECO:0000256" key="1">
    <source>
        <dbReference type="SAM" id="MobiDB-lite"/>
    </source>
</evidence>
<dbReference type="EMBL" id="CAUJNA010000644">
    <property type="protein sequence ID" value="CAJ1379594.1"/>
    <property type="molecule type" value="Genomic_DNA"/>
</dbReference>